<organism evidence="1 2">
    <name type="scientific">Microvirga aerilata</name>
    <dbReference type="NCBI Taxonomy" id="670292"/>
    <lineage>
        <taxon>Bacteria</taxon>
        <taxon>Pseudomonadati</taxon>
        <taxon>Pseudomonadota</taxon>
        <taxon>Alphaproteobacteria</taxon>
        <taxon>Hyphomicrobiales</taxon>
        <taxon>Methylobacteriaceae</taxon>
        <taxon>Microvirga</taxon>
    </lineage>
</organism>
<gene>
    <name evidence="1" type="ORF">JKG68_29695</name>
</gene>
<dbReference type="SUPFAM" id="SSF53335">
    <property type="entry name" value="S-adenosyl-L-methionine-dependent methyltransferases"/>
    <property type="match status" value="1"/>
</dbReference>
<name>A0A936ZJ07_9HYPH</name>
<dbReference type="InterPro" id="IPR029063">
    <property type="entry name" value="SAM-dependent_MTases_sf"/>
</dbReference>
<dbReference type="InterPro" id="IPR010342">
    <property type="entry name" value="DUF938"/>
</dbReference>
<reference evidence="1" key="1">
    <citation type="submission" date="2021-01" db="EMBL/GenBank/DDBJ databases">
        <title>Microvirga sp.</title>
        <authorList>
            <person name="Kim M.K."/>
        </authorList>
    </citation>
    <scope>NUCLEOTIDE SEQUENCE</scope>
    <source>
        <strain evidence="1">5420S-16</strain>
    </source>
</reference>
<sequence length="194" mass="21051">MISPSVTRNRDPILTVLRRLLPQSETVLEIASGTGEHAVYFAAALPHLQWQPTDYEEQALSSIAAHRAASGLSNLLAPLMLDAAAPEWPVKQVDAVVAINMLQVSPWPVVQGLMAGAGQVISPGGILYLYGPFKENGAHTAPGNEAFDHNLKLRNPEWGVRDIGEVADLARTYGLDLVERVVMPANNLTLVFRR</sequence>
<evidence type="ECO:0000313" key="2">
    <source>
        <dbReference type="Proteomes" id="UP000605848"/>
    </source>
</evidence>
<dbReference type="Pfam" id="PF06080">
    <property type="entry name" value="DUF938"/>
    <property type="match status" value="1"/>
</dbReference>
<dbReference type="AlphaFoldDB" id="A0A936ZJ07"/>
<protein>
    <submittedName>
        <fullName evidence="1">DUF938 domain-containing protein</fullName>
    </submittedName>
</protein>
<evidence type="ECO:0000313" key="1">
    <source>
        <dbReference type="EMBL" id="MBL0408072.1"/>
    </source>
</evidence>
<accession>A0A936ZJ07</accession>
<dbReference type="Proteomes" id="UP000605848">
    <property type="component" value="Unassembled WGS sequence"/>
</dbReference>
<dbReference type="EMBL" id="JAEQMY010000144">
    <property type="protein sequence ID" value="MBL0408072.1"/>
    <property type="molecule type" value="Genomic_DNA"/>
</dbReference>
<keyword evidence="2" id="KW-1185">Reference proteome</keyword>
<comment type="caution">
    <text evidence="1">The sequence shown here is derived from an EMBL/GenBank/DDBJ whole genome shotgun (WGS) entry which is preliminary data.</text>
</comment>
<dbReference type="PANTHER" id="PTHR20974:SF0">
    <property type="entry name" value="UPF0585 PROTEIN CG18661"/>
    <property type="match status" value="1"/>
</dbReference>
<dbReference type="Gene3D" id="3.40.50.150">
    <property type="entry name" value="Vaccinia Virus protein VP39"/>
    <property type="match status" value="1"/>
</dbReference>
<dbReference type="PANTHER" id="PTHR20974">
    <property type="entry name" value="UPF0585 PROTEIN CG18661"/>
    <property type="match status" value="1"/>
</dbReference>
<proteinExistence type="predicted"/>